<reference evidence="3" key="1">
    <citation type="journal article" date="2019" name="Int. J. Syst. Evol. Microbiol.">
        <title>The Global Catalogue of Microorganisms (GCM) 10K type strain sequencing project: providing services to taxonomists for standard genome sequencing and annotation.</title>
        <authorList>
            <consortium name="The Broad Institute Genomics Platform"/>
            <consortium name="The Broad Institute Genome Sequencing Center for Infectious Disease"/>
            <person name="Wu L."/>
            <person name="Ma J."/>
        </authorList>
    </citation>
    <scope>NUCLEOTIDE SEQUENCE [LARGE SCALE GENOMIC DNA]</scope>
    <source>
        <strain evidence="3">JCM 18532</strain>
    </source>
</reference>
<sequence length="420" mass="44769">MSIEERLRSLMADGLAGLDPGPGDRLGAEELGRRFRRHRRIAEGAAAVAVVALVATVVAVPRLVGDRESAPAPAPPVGGSWHAGAPSPVGARWMPVTAWNGTEAFVLGGGIDPPCPPNADCVAADTMASDGAAYDPRTDVWREIADAPEPIGYWFRPVVVGRTLVLFDGNRRWLAYDIESDTWAVLPEAPARLTDTGTVHALDGRVFIAARSGRVLMLDVARRQWSALPADEQEPRLRPYAVLPTDDGIFACAADPEVAPDDGDTPPFTIVDRWDGGAWSARFPTTGTIGDLCAHWTGTRLVALDIQTAPGLDGNPPMGGRLDPETGEWSPLPGAPDVDSRRGDGWYPHAADGPLMAGWGYVYDDAAETWTLLGKPDSAVDSQQGAVWADGRLLVFDGIDEATAYDDPSGISAETWIWSP</sequence>
<evidence type="ECO:0000313" key="3">
    <source>
        <dbReference type="Proteomes" id="UP001499882"/>
    </source>
</evidence>
<comment type="caution">
    <text evidence="2">The sequence shown here is derived from an EMBL/GenBank/DDBJ whole genome shotgun (WGS) entry which is preliminary data.</text>
</comment>
<organism evidence="2 3">
    <name type="scientific">Nocardioides endophyticus</name>
    <dbReference type="NCBI Taxonomy" id="1353775"/>
    <lineage>
        <taxon>Bacteria</taxon>
        <taxon>Bacillati</taxon>
        <taxon>Actinomycetota</taxon>
        <taxon>Actinomycetes</taxon>
        <taxon>Propionibacteriales</taxon>
        <taxon>Nocardioidaceae</taxon>
        <taxon>Nocardioides</taxon>
    </lineage>
</organism>
<dbReference type="InterPro" id="IPR015915">
    <property type="entry name" value="Kelch-typ_b-propeller"/>
</dbReference>
<gene>
    <name evidence="2" type="ORF">GCM10023350_00800</name>
</gene>
<keyword evidence="1" id="KW-1133">Transmembrane helix</keyword>
<dbReference type="Proteomes" id="UP001499882">
    <property type="component" value="Unassembled WGS sequence"/>
</dbReference>
<dbReference type="SUPFAM" id="SSF117281">
    <property type="entry name" value="Kelch motif"/>
    <property type="match status" value="1"/>
</dbReference>
<name>A0ABP8Y5Y0_9ACTN</name>
<evidence type="ECO:0000256" key="1">
    <source>
        <dbReference type="SAM" id="Phobius"/>
    </source>
</evidence>
<dbReference type="RefSeq" id="WP_345524514.1">
    <property type="nucleotide sequence ID" value="NZ_BAABKN010000002.1"/>
</dbReference>
<evidence type="ECO:0008006" key="4">
    <source>
        <dbReference type="Google" id="ProtNLM"/>
    </source>
</evidence>
<keyword evidence="3" id="KW-1185">Reference proteome</keyword>
<dbReference type="InterPro" id="IPR011043">
    <property type="entry name" value="Gal_Oxase/kelch_b-propeller"/>
</dbReference>
<dbReference type="Gene3D" id="2.120.10.80">
    <property type="entry name" value="Kelch-type beta propeller"/>
    <property type="match status" value="1"/>
</dbReference>
<dbReference type="SUPFAM" id="SSF50965">
    <property type="entry name" value="Galactose oxidase, central domain"/>
    <property type="match status" value="1"/>
</dbReference>
<proteinExistence type="predicted"/>
<feature type="transmembrane region" description="Helical" evidence="1">
    <location>
        <begin position="41"/>
        <end position="60"/>
    </location>
</feature>
<keyword evidence="1" id="KW-0472">Membrane</keyword>
<dbReference type="EMBL" id="BAABKN010000002">
    <property type="protein sequence ID" value="GAA4722523.1"/>
    <property type="molecule type" value="Genomic_DNA"/>
</dbReference>
<keyword evidence="1" id="KW-0812">Transmembrane</keyword>
<accession>A0ABP8Y5Y0</accession>
<evidence type="ECO:0000313" key="2">
    <source>
        <dbReference type="EMBL" id="GAA4722523.1"/>
    </source>
</evidence>
<protein>
    <recommendedName>
        <fullName evidence="4">Galactose oxidase</fullName>
    </recommendedName>
</protein>